<dbReference type="KEGG" id="cthr:CTHT_0060600"/>
<feature type="compositionally biased region" description="Low complexity" evidence="4">
    <location>
        <begin position="1"/>
        <end position="15"/>
    </location>
</feature>
<name>G0SF29_CHATD</name>
<evidence type="ECO:0000256" key="1">
    <source>
        <dbReference type="ARBA" id="ARBA00007347"/>
    </source>
</evidence>
<dbReference type="Proteomes" id="UP000008066">
    <property type="component" value="Unassembled WGS sequence"/>
</dbReference>
<keyword evidence="3" id="KW-0999">Mitochondrion inner membrane</keyword>
<comment type="function">
    <text evidence="3">Required for mitochondrial cytochrome c oxidase (COX) assembly and respiration.</text>
</comment>
<dbReference type="EMBL" id="GL988046">
    <property type="protein sequence ID" value="EGS18045.1"/>
    <property type="molecule type" value="Genomic_DNA"/>
</dbReference>
<proteinExistence type="inferred from homology"/>
<protein>
    <recommendedName>
        <fullName evidence="3">COX assembly mitochondrial protein</fullName>
    </recommendedName>
</protein>
<dbReference type="STRING" id="759272.G0SF29"/>
<keyword evidence="2" id="KW-1015">Disulfide bond</keyword>
<keyword evidence="3" id="KW-0143">Chaperone</keyword>
<dbReference type="GeneID" id="18260098"/>
<dbReference type="PANTHER" id="PTHR22977">
    <property type="entry name" value="COX ASSEMBLY MITOCHONDRIAL PROTEIN"/>
    <property type="match status" value="1"/>
</dbReference>
<dbReference type="InterPro" id="IPR013892">
    <property type="entry name" value="Cyt_c_biogenesis_Cmc1-like"/>
</dbReference>
<dbReference type="AlphaFoldDB" id="G0SF29"/>
<dbReference type="PANTHER" id="PTHR22977:SF5">
    <property type="entry name" value="COX ASSEMBLY MITOCHONDRIAL PROTEIN HOMOLOG"/>
    <property type="match status" value="1"/>
</dbReference>
<dbReference type="eggNOG" id="ENOG502SDUV">
    <property type="taxonomic scope" value="Eukaryota"/>
</dbReference>
<dbReference type="HOGENOM" id="CLU_113403_0_0_1"/>
<dbReference type="OrthoDB" id="6224010at2759"/>
<organism evidence="6">
    <name type="scientific">Chaetomium thermophilum (strain DSM 1495 / CBS 144.50 / IMI 039719)</name>
    <name type="common">Thermochaetoides thermophila</name>
    <dbReference type="NCBI Taxonomy" id="759272"/>
    <lineage>
        <taxon>Eukaryota</taxon>
        <taxon>Fungi</taxon>
        <taxon>Dikarya</taxon>
        <taxon>Ascomycota</taxon>
        <taxon>Pezizomycotina</taxon>
        <taxon>Sordariomycetes</taxon>
        <taxon>Sordariomycetidae</taxon>
        <taxon>Sordariales</taxon>
        <taxon>Chaetomiaceae</taxon>
        <taxon>Thermochaetoides</taxon>
    </lineage>
</organism>
<feature type="region of interest" description="Disordered" evidence="4">
    <location>
        <begin position="1"/>
        <end position="31"/>
    </location>
</feature>
<gene>
    <name evidence="5" type="ORF">CTHT_0060600</name>
</gene>
<reference evidence="5 6" key="1">
    <citation type="journal article" date="2011" name="Cell">
        <title>Insight into structure and assembly of the nuclear pore complex by utilizing the genome of a eukaryotic thermophile.</title>
        <authorList>
            <person name="Amlacher S."/>
            <person name="Sarges P."/>
            <person name="Flemming D."/>
            <person name="van Noort V."/>
            <person name="Kunze R."/>
            <person name="Devos D.P."/>
            <person name="Arumugam M."/>
            <person name="Bork P."/>
            <person name="Hurt E."/>
        </authorList>
    </citation>
    <scope>NUCLEOTIDE SEQUENCE [LARGE SCALE GENOMIC DNA]</scope>
    <source>
        <strain evidence="6">DSM 1495 / CBS 144.50 / IMI 039719</strain>
    </source>
</reference>
<comment type="similarity">
    <text evidence="1 3">Belongs to the CMC family.</text>
</comment>
<evidence type="ECO:0000256" key="3">
    <source>
        <dbReference type="RuleBase" id="RU364104"/>
    </source>
</evidence>
<dbReference type="RefSeq" id="XP_006696376.1">
    <property type="nucleotide sequence ID" value="XM_006696313.1"/>
</dbReference>
<dbReference type="PROSITE" id="PS51808">
    <property type="entry name" value="CHCH"/>
    <property type="match status" value="1"/>
</dbReference>
<keyword evidence="3" id="KW-0496">Mitochondrion</keyword>
<evidence type="ECO:0000256" key="2">
    <source>
        <dbReference type="ARBA" id="ARBA00023157"/>
    </source>
</evidence>
<dbReference type="OMA" id="WWGLPED"/>
<accession>G0SF29</accession>
<evidence type="ECO:0000313" key="6">
    <source>
        <dbReference type="Proteomes" id="UP000008066"/>
    </source>
</evidence>
<keyword evidence="6" id="KW-1185">Reference proteome</keyword>
<comment type="subcellular location">
    <subcellularLocation>
        <location evidence="3">Mitochondrion inner membrane</location>
    </subcellularLocation>
</comment>
<dbReference type="GO" id="GO:0005743">
    <property type="term" value="C:mitochondrial inner membrane"/>
    <property type="evidence" value="ECO:0007669"/>
    <property type="project" value="UniProtKB-SubCell"/>
</dbReference>
<evidence type="ECO:0000313" key="5">
    <source>
        <dbReference type="EMBL" id="EGS18045.1"/>
    </source>
</evidence>
<dbReference type="Pfam" id="PF08583">
    <property type="entry name" value="Cmc1"/>
    <property type="match status" value="1"/>
</dbReference>
<evidence type="ECO:0000256" key="4">
    <source>
        <dbReference type="SAM" id="MobiDB-lite"/>
    </source>
</evidence>
<keyword evidence="3" id="KW-0472">Membrane</keyword>
<sequence length="165" mass="19064">MGAADSGSASSSSGAEAERLPVPSKNPLPLSASQEAQVRELYYARVRRKCKDEIKAFADCARGRTFSVAWACRNLHMAMNNCMKAHATPEEQDAAREEWFATRLQRLKERERKAKRAAEQEAFFREWWGLPQKEREEIEKKLEKFKHVEERVAVVRKKTPGEERR</sequence>